<evidence type="ECO:0000259" key="12">
    <source>
        <dbReference type="PROSITE" id="PS51718"/>
    </source>
</evidence>
<dbReference type="CDD" id="cd09913">
    <property type="entry name" value="EHD"/>
    <property type="match status" value="1"/>
</dbReference>
<dbReference type="InterPro" id="IPR002048">
    <property type="entry name" value="EF_hand_dom"/>
</dbReference>
<dbReference type="InterPro" id="IPR045063">
    <property type="entry name" value="Dynamin_N"/>
</dbReference>
<evidence type="ECO:0000256" key="2">
    <source>
        <dbReference type="ARBA" id="ARBA00004481"/>
    </source>
</evidence>
<dbReference type="Gene3D" id="3.40.50.300">
    <property type="entry name" value="P-loop containing nucleotide triphosphate hydrolases"/>
    <property type="match status" value="1"/>
</dbReference>
<gene>
    <name evidence="13" type="ORF">INT43_006245</name>
</gene>
<dbReference type="InterPro" id="IPR031692">
    <property type="entry name" value="EHD_N"/>
</dbReference>
<dbReference type="PANTHER" id="PTHR11216">
    <property type="entry name" value="EH DOMAIN"/>
    <property type="match status" value="1"/>
</dbReference>
<dbReference type="SUPFAM" id="SSF47473">
    <property type="entry name" value="EF-hand"/>
    <property type="match status" value="1"/>
</dbReference>
<dbReference type="Gene3D" id="1.10.238.10">
    <property type="entry name" value="EF-hand"/>
    <property type="match status" value="1"/>
</dbReference>
<evidence type="ECO:0000256" key="8">
    <source>
        <dbReference type="ARBA" id="ARBA00023136"/>
    </source>
</evidence>
<dbReference type="SUPFAM" id="SSF52540">
    <property type="entry name" value="P-loop containing nucleoside triphosphate hydrolases"/>
    <property type="match status" value="1"/>
</dbReference>
<dbReference type="InterPro" id="IPR040990">
    <property type="entry name" value="DUF5600"/>
</dbReference>
<dbReference type="PRINTS" id="PR00195">
    <property type="entry name" value="DYNAMIN"/>
</dbReference>
<reference evidence="13" key="1">
    <citation type="submission" date="2020-12" db="EMBL/GenBank/DDBJ databases">
        <title>Metabolic potential, ecology and presence of endohyphal bacteria is reflected in genomic diversity of Mucoromycotina.</title>
        <authorList>
            <person name="Muszewska A."/>
            <person name="Okrasinska A."/>
            <person name="Steczkiewicz K."/>
            <person name="Drgas O."/>
            <person name="Orlowska M."/>
            <person name="Perlinska-Lenart U."/>
            <person name="Aleksandrzak-Piekarczyk T."/>
            <person name="Szatraj K."/>
            <person name="Zielenkiewicz U."/>
            <person name="Pilsyk S."/>
            <person name="Malc E."/>
            <person name="Mieczkowski P."/>
            <person name="Kruszewska J.S."/>
            <person name="Biernat P."/>
            <person name="Pawlowska J."/>
        </authorList>
    </citation>
    <scope>NUCLEOTIDE SEQUENCE</scope>
    <source>
        <strain evidence="13">WA0000067209</strain>
    </source>
</reference>
<dbReference type="PANTHER" id="PTHR11216:SF31">
    <property type="entry name" value="AT21416P"/>
    <property type="match status" value="1"/>
</dbReference>
<evidence type="ECO:0000256" key="7">
    <source>
        <dbReference type="ARBA" id="ARBA00022837"/>
    </source>
</evidence>
<protein>
    <recommendedName>
        <fullName evidence="15">P-loop containing nucleoside triphosphate hydrolase protein</fullName>
    </recommendedName>
</protein>
<dbReference type="PROSITE" id="PS50031">
    <property type="entry name" value="EH"/>
    <property type="match status" value="1"/>
</dbReference>
<dbReference type="GO" id="GO:0010008">
    <property type="term" value="C:endosome membrane"/>
    <property type="evidence" value="ECO:0007669"/>
    <property type="project" value="UniProtKB-SubCell"/>
</dbReference>
<dbReference type="Gene3D" id="1.10.268.20">
    <property type="match status" value="1"/>
</dbReference>
<keyword evidence="14" id="KW-1185">Reference proteome</keyword>
<dbReference type="EMBL" id="JAEPQZ010000003">
    <property type="protein sequence ID" value="KAG2183241.1"/>
    <property type="molecule type" value="Genomic_DNA"/>
</dbReference>
<evidence type="ECO:0000259" key="10">
    <source>
        <dbReference type="PROSITE" id="PS50031"/>
    </source>
</evidence>
<evidence type="ECO:0000256" key="5">
    <source>
        <dbReference type="ARBA" id="ARBA00022741"/>
    </source>
</evidence>
<feature type="domain" description="EH" evidence="10">
    <location>
        <begin position="461"/>
        <end position="544"/>
    </location>
</feature>
<dbReference type="Pfam" id="PF16880">
    <property type="entry name" value="EHD_N"/>
    <property type="match status" value="1"/>
</dbReference>
<sequence length="551" mass="62410">MSFSQPSTPKGELQPSTPTTPRPEMIPRDSTPNLHNDEYQPVIERLTTIYNRKIRPLETTYNFEGFHSAPLNRSDISAKPIVLLLGQYSTGKTSFIRSVIGNKYPGEHIGVEPTTDRFVAVMHGKQDRIIPGNAAAVNAELPFRGLDRFGQSFLSRFQVSQSTSPVLENMTIIDTPGILAGDKQRVDRGYDFTQVVDWFANRADLILLMFDSHKLDISDEFKMAINCLKGQEEKVRVVLNKSDMVSQQQLMRVYGAMMWSLGKVIQTPEVLRVFLTSFWVVKPAKCFEDCRALIEAEQKDLLRDLRDLRRNAAIRKVNDIVKRARIAMVHAMIISHLKSQMPALFGKKKKQEALIANLEGEFIKIQHMHHMAAGDFPNPQRFKQSLAHYDFDKFKPYREEVIMMAEQALSKDLPKVMAMFPNSVQPQLASSELNPFVEFDPETAMANNEFPPEYWHVDTVDHAKYQPVFESLQPSDGVLVGSKIKPHLLETGLPNNVLADIWRLSDYDNDGTMDIHQFSIAMHFVAVVKNGGSLPEKLPSAMQPKPMGLLS</sequence>
<feature type="region of interest" description="Disordered" evidence="9">
    <location>
        <begin position="1"/>
        <end position="39"/>
    </location>
</feature>
<name>A0A8H7Q209_MORIS</name>
<dbReference type="SMART" id="SM00027">
    <property type="entry name" value="EH"/>
    <property type="match status" value="1"/>
</dbReference>
<dbReference type="Pfam" id="PF12763">
    <property type="entry name" value="EH"/>
    <property type="match status" value="1"/>
</dbReference>
<organism evidence="13 14">
    <name type="scientific">Mortierella isabellina</name>
    <name type="common">Filamentous fungus</name>
    <name type="synonym">Umbelopsis isabellina</name>
    <dbReference type="NCBI Taxonomy" id="91625"/>
    <lineage>
        <taxon>Eukaryota</taxon>
        <taxon>Fungi</taxon>
        <taxon>Fungi incertae sedis</taxon>
        <taxon>Mucoromycota</taxon>
        <taxon>Mucoromycotina</taxon>
        <taxon>Umbelopsidomycetes</taxon>
        <taxon>Umbelopsidales</taxon>
        <taxon>Umbelopsidaceae</taxon>
        <taxon>Umbelopsis</taxon>
    </lineage>
</organism>
<keyword evidence="4" id="KW-0479">Metal-binding</keyword>
<feature type="compositionally biased region" description="Polar residues" evidence="9">
    <location>
        <begin position="1"/>
        <end position="19"/>
    </location>
</feature>
<evidence type="ECO:0000313" key="14">
    <source>
        <dbReference type="Proteomes" id="UP000654370"/>
    </source>
</evidence>
<dbReference type="PROSITE" id="PS51718">
    <property type="entry name" value="G_DYNAMIN_2"/>
    <property type="match status" value="1"/>
</dbReference>
<dbReference type="Proteomes" id="UP000654370">
    <property type="component" value="Unassembled WGS sequence"/>
</dbReference>
<dbReference type="InterPro" id="IPR030381">
    <property type="entry name" value="G_DYNAMIN_dom"/>
</dbReference>
<comment type="subcellular location">
    <subcellularLocation>
        <location evidence="1">Cell membrane</location>
        <topology evidence="1">Peripheral membrane protein</topology>
        <orientation evidence="1">Cytoplasmic side</orientation>
    </subcellularLocation>
    <subcellularLocation>
        <location evidence="2">Endosome membrane</location>
        <topology evidence="2">Peripheral membrane protein</topology>
    </subcellularLocation>
</comment>
<dbReference type="InterPro" id="IPR000261">
    <property type="entry name" value="EH_dom"/>
</dbReference>
<keyword evidence="3" id="KW-1003">Cell membrane</keyword>
<evidence type="ECO:0000256" key="4">
    <source>
        <dbReference type="ARBA" id="ARBA00022723"/>
    </source>
</evidence>
<dbReference type="Pfam" id="PF18150">
    <property type="entry name" value="DUF5600"/>
    <property type="match status" value="1"/>
</dbReference>
<evidence type="ECO:0000256" key="6">
    <source>
        <dbReference type="ARBA" id="ARBA00022753"/>
    </source>
</evidence>
<proteinExistence type="predicted"/>
<dbReference type="Pfam" id="PF00350">
    <property type="entry name" value="Dynamin_N"/>
    <property type="match status" value="1"/>
</dbReference>
<evidence type="ECO:0000256" key="3">
    <source>
        <dbReference type="ARBA" id="ARBA00022475"/>
    </source>
</evidence>
<dbReference type="InterPro" id="IPR022812">
    <property type="entry name" value="Dynamin"/>
</dbReference>
<dbReference type="CDD" id="cd00052">
    <property type="entry name" value="EH"/>
    <property type="match status" value="1"/>
</dbReference>
<dbReference type="AlphaFoldDB" id="A0A8H7Q209"/>
<evidence type="ECO:0000256" key="1">
    <source>
        <dbReference type="ARBA" id="ARBA00004413"/>
    </source>
</evidence>
<feature type="domain" description="Dynamin-type G" evidence="12">
    <location>
        <begin position="76"/>
        <end position="313"/>
    </location>
</feature>
<dbReference type="GO" id="GO:0005509">
    <property type="term" value="F:calcium ion binding"/>
    <property type="evidence" value="ECO:0007669"/>
    <property type="project" value="InterPro"/>
</dbReference>
<dbReference type="GO" id="GO:0005525">
    <property type="term" value="F:GTP binding"/>
    <property type="evidence" value="ECO:0007669"/>
    <property type="project" value="InterPro"/>
</dbReference>
<feature type="domain" description="EF-hand" evidence="11">
    <location>
        <begin position="493"/>
        <end position="528"/>
    </location>
</feature>
<keyword evidence="5" id="KW-0547">Nucleotide-binding</keyword>
<evidence type="ECO:0000259" key="11">
    <source>
        <dbReference type="PROSITE" id="PS50222"/>
    </source>
</evidence>
<comment type="caution">
    <text evidence="13">The sequence shown here is derived from an EMBL/GenBank/DDBJ whole genome shotgun (WGS) entry which is preliminary data.</text>
</comment>
<dbReference type="GO" id="GO:0005886">
    <property type="term" value="C:plasma membrane"/>
    <property type="evidence" value="ECO:0007669"/>
    <property type="project" value="UniProtKB-SubCell"/>
</dbReference>
<dbReference type="OrthoDB" id="1716625at2759"/>
<keyword evidence="8" id="KW-0472">Membrane</keyword>
<keyword evidence="7" id="KW-0106">Calcium</keyword>
<dbReference type="PROSITE" id="PS50222">
    <property type="entry name" value="EF_HAND_2"/>
    <property type="match status" value="1"/>
</dbReference>
<dbReference type="InterPro" id="IPR027417">
    <property type="entry name" value="P-loop_NTPase"/>
</dbReference>
<evidence type="ECO:0008006" key="15">
    <source>
        <dbReference type="Google" id="ProtNLM"/>
    </source>
</evidence>
<dbReference type="GO" id="GO:0016197">
    <property type="term" value="P:endosomal transport"/>
    <property type="evidence" value="ECO:0007669"/>
    <property type="project" value="TreeGrafter"/>
</dbReference>
<keyword evidence="6" id="KW-0967">Endosome</keyword>
<evidence type="ECO:0000313" key="13">
    <source>
        <dbReference type="EMBL" id="KAG2183241.1"/>
    </source>
</evidence>
<dbReference type="InterPro" id="IPR011992">
    <property type="entry name" value="EF-hand-dom_pair"/>
</dbReference>
<accession>A0A8H7Q209</accession>
<dbReference type="GO" id="GO:0006897">
    <property type="term" value="P:endocytosis"/>
    <property type="evidence" value="ECO:0007669"/>
    <property type="project" value="TreeGrafter"/>
</dbReference>
<evidence type="ECO:0000256" key="9">
    <source>
        <dbReference type="SAM" id="MobiDB-lite"/>
    </source>
</evidence>